<accession>A0A974HPF6</accession>
<reference evidence="2" key="1">
    <citation type="journal article" date="2016" name="Nature">
        <title>Genome evolution in the allotetraploid frog Xenopus laevis.</title>
        <authorList>
            <person name="Session A.M."/>
            <person name="Uno Y."/>
            <person name="Kwon T."/>
            <person name="Chapman J.A."/>
            <person name="Toyoda A."/>
            <person name="Takahashi S."/>
            <person name="Fukui A."/>
            <person name="Hikosaka A."/>
            <person name="Suzuki A."/>
            <person name="Kondo M."/>
            <person name="van Heeringen S.J."/>
            <person name="Quigley I."/>
            <person name="Heinz S."/>
            <person name="Ogino H."/>
            <person name="Ochi H."/>
            <person name="Hellsten U."/>
            <person name="Lyons J.B."/>
            <person name="Simakov O."/>
            <person name="Putnam N."/>
            <person name="Stites J."/>
            <person name="Kuroki Y."/>
            <person name="Tanaka T."/>
            <person name="Michiue T."/>
            <person name="Watanabe M."/>
            <person name="Bogdanovic O."/>
            <person name="Lister R."/>
            <person name="Georgiou G."/>
            <person name="Paranjpe S.S."/>
            <person name="van Kruijsbergen I."/>
            <person name="Shu S."/>
            <person name="Carlson J."/>
            <person name="Kinoshita T."/>
            <person name="Ohta Y."/>
            <person name="Mawaribuchi S."/>
            <person name="Jenkins J."/>
            <person name="Grimwood J."/>
            <person name="Schmutz J."/>
            <person name="Mitros T."/>
            <person name="Mozaffari S.V."/>
            <person name="Suzuki Y."/>
            <person name="Haramoto Y."/>
            <person name="Yamamoto T.S."/>
            <person name="Takagi C."/>
            <person name="Heald R."/>
            <person name="Miller K."/>
            <person name="Haudenschild C."/>
            <person name="Kitzman J."/>
            <person name="Nakayama T."/>
            <person name="Izutsu Y."/>
            <person name="Robert J."/>
            <person name="Fortriede J."/>
            <person name="Burns K."/>
            <person name="Lotay V."/>
            <person name="Karimi K."/>
            <person name="Yasuoka Y."/>
            <person name="Dichmann D.S."/>
            <person name="Flajnik M.F."/>
            <person name="Houston D.W."/>
            <person name="Shendure J."/>
            <person name="DuPasquier L."/>
            <person name="Vize P.D."/>
            <person name="Zorn A.M."/>
            <person name="Ito M."/>
            <person name="Marcotte E.M."/>
            <person name="Wallingford J.B."/>
            <person name="Ito Y."/>
            <person name="Asashima M."/>
            <person name="Ueno N."/>
            <person name="Matsuda Y."/>
            <person name="Veenstra G.J."/>
            <person name="Fujiyama A."/>
            <person name="Harland R.M."/>
            <person name="Taira M."/>
            <person name="Rokhsar D.S."/>
        </authorList>
    </citation>
    <scope>NUCLEOTIDE SEQUENCE [LARGE SCALE GENOMIC DNA]</scope>
    <source>
        <strain evidence="2">J</strain>
    </source>
</reference>
<proteinExistence type="predicted"/>
<gene>
    <name evidence="1" type="ORF">XELAEV_18023152mg</name>
</gene>
<name>A0A974HPF6_XENLA</name>
<dbReference type="AlphaFoldDB" id="A0A974HPF6"/>
<dbReference type="EMBL" id="CM004472">
    <property type="protein sequence ID" value="OCT84991.1"/>
    <property type="molecule type" value="Genomic_DNA"/>
</dbReference>
<evidence type="ECO:0000313" key="1">
    <source>
        <dbReference type="EMBL" id="OCT84991.1"/>
    </source>
</evidence>
<sequence length="85" mass="9825">MPTCLHHPVVYCTFPLPRRSKITSYMFLQYIQQQCIQKGRKGSTWNAHSLCFTYNLQAGEHWSTQTSGELCTYCLLLEPDSCTCE</sequence>
<evidence type="ECO:0000313" key="2">
    <source>
        <dbReference type="Proteomes" id="UP000694892"/>
    </source>
</evidence>
<protein>
    <submittedName>
        <fullName evidence="1">Uncharacterized protein</fullName>
    </submittedName>
</protein>
<organism evidence="1 2">
    <name type="scientific">Xenopus laevis</name>
    <name type="common">African clawed frog</name>
    <dbReference type="NCBI Taxonomy" id="8355"/>
    <lineage>
        <taxon>Eukaryota</taxon>
        <taxon>Metazoa</taxon>
        <taxon>Chordata</taxon>
        <taxon>Craniata</taxon>
        <taxon>Vertebrata</taxon>
        <taxon>Euteleostomi</taxon>
        <taxon>Amphibia</taxon>
        <taxon>Batrachia</taxon>
        <taxon>Anura</taxon>
        <taxon>Pipoidea</taxon>
        <taxon>Pipidae</taxon>
        <taxon>Xenopodinae</taxon>
        <taxon>Xenopus</taxon>
        <taxon>Xenopus</taxon>
    </lineage>
</organism>
<dbReference type="Proteomes" id="UP000694892">
    <property type="component" value="Chromosome 4L"/>
</dbReference>